<sequence length="291" mass="32465">MTAFQVSPTQVTFTQQIFQLTAKVQICQQQADTTLLVTDQTPFHPVSHIWPDHPADKGTVTIDGQGIEVIDCLTGAWDVDNQQLYVGKAVPVKRDEPGWHFVVVHQLAGNISLTTGTEVELSVDADYQQSLSRPHSGAHLSALALNKVLQQNFWRKETGRLDALGQYDFHSYAEETSFVTPHACIDTYRMGKTLKKRGFNNDDFVAALAEVEVEVNAQLSEWLATDQTITMHREGDTLTDSRYWQTQLDGKPISIPCGGTHVVNMSELKGLHIELKRNEDGDVEMITSTDK</sequence>
<dbReference type="Gene3D" id="3.30.980.10">
    <property type="entry name" value="Threonyl-trna Synthetase, Chain A, domain 2"/>
    <property type="match status" value="1"/>
</dbReference>
<dbReference type="Proteomes" id="UP001595621">
    <property type="component" value="Unassembled WGS sequence"/>
</dbReference>
<keyword evidence="2" id="KW-0862">Zinc</keyword>
<proteinExistence type="predicted"/>
<dbReference type="SUPFAM" id="SSF55186">
    <property type="entry name" value="ThrRS/AlaRS common domain"/>
    <property type="match status" value="1"/>
</dbReference>
<dbReference type="InterPro" id="IPR051335">
    <property type="entry name" value="Alanyl-tRNA_Editing_Enzymes"/>
</dbReference>
<evidence type="ECO:0000313" key="3">
    <source>
        <dbReference type="EMBL" id="MFC3140309.1"/>
    </source>
</evidence>
<evidence type="ECO:0000256" key="2">
    <source>
        <dbReference type="ARBA" id="ARBA00022833"/>
    </source>
</evidence>
<keyword evidence="4" id="KW-1185">Reference proteome</keyword>
<dbReference type="RefSeq" id="WP_248934223.1">
    <property type="nucleotide sequence ID" value="NZ_JAKILF010000001.1"/>
</dbReference>
<reference evidence="4" key="1">
    <citation type="journal article" date="2019" name="Int. J. Syst. Evol. Microbiol.">
        <title>The Global Catalogue of Microorganisms (GCM) 10K type strain sequencing project: providing services to taxonomists for standard genome sequencing and annotation.</title>
        <authorList>
            <consortium name="The Broad Institute Genomics Platform"/>
            <consortium name="The Broad Institute Genome Sequencing Center for Infectious Disease"/>
            <person name="Wu L."/>
            <person name="Ma J."/>
        </authorList>
    </citation>
    <scope>NUCLEOTIDE SEQUENCE [LARGE SCALE GENOMIC DNA]</scope>
    <source>
        <strain evidence="4">KCTC 52277</strain>
    </source>
</reference>
<organism evidence="3 4">
    <name type="scientific">Shewanella submarina</name>
    <dbReference type="NCBI Taxonomy" id="2016376"/>
    <lineage>
        <taxon>Bacteria</taxon>
        <taxon>Pseudomonadati</taxon>
        <taxon>Pseudomonadota</taxon>
        <taxon>Gammaproteobacteria</taxon>
        <taxon>Alteromonadales</taxon>
        <taxon>Shewanellaceae</taxon>
        <taxon>Shewanella</taxon>
    </lineage>
</organism>
<keyword evidence="1" id="KW-0479">Metal-binding</keyword>
<gene>
    <name evidence="3" type="ORF">ACFOE0_19280</name>
</gene>
<protein>
    <submittedName>
        <fullName evidence="3">Alanyl-tRNA editing protein</fullName>
    </submittedName>
</protein>
<evidence type="ECO:0000256" key="1">
    <source>
        <dbReference type="ARBA" id="ARBA00022723"/>
    </source>
</evidence>
<comment type="caution">
    <text evidence="3">The sequence shown here is derived from an EMBL/GenBank/DDBJ whole genome shotgun (WGS) entry which is preliminary data.</text>
</comment>
<dbReference type="InterPro" id="IPR018163">
    <property type="entry name" value="Thr/Ala-tRNA-synth_IIc_edit"/>
</dbReference>
<evidence type="ECO:0000313" key="4">
    <source>
        <dbReference type="Proteomes" id="UP001595621"/>
    </source>
</evidence>
<accession>A0ABV7GFJ5</accession>
<name>A0ABV7GFJ5_9GAMM</name>
<dbReference type="PANTHER" id="PTHR43462:SF1">
    <property type="entry name" value="ALANYL-TRNA EDITING PROTEIN AARSD1"/>
    <property type="match status" value="1"/>
</dbReference>
<dbReference type="PANTHER" id="PTHR43462">
    <property type="entry name" value="ALANYL-TRNA EDITING PROTEIN"/>
    <property type="match status" value="1"/>
</dbReference>
<dbReference type="EMBL" id="JBHRTD010000018">
    <property type="protein sequence ID" value="MFC3140309.1"/>
    <property type="molecule type" value="Genomic_DNA"/>
</dbReference>